<reference evidence="2 3" key="1">
    <citation type="journal article" date="2020" name="ISME J.">
        <title>Uncovering the hidden diversity of litter-decomposition mechanisms in mushroom-forming fungi.</title>
        <authorList>
            <person name="Floudas D."/>
            <person name="Bentzer J."/>
            <person name="Ahren D."/>
            <person name="Johansson T."/>
            <person name="Persson P."/>
            <person name="Tunlid A."/>
        </authorList>
    </citation>
    <scope>NUCLEOTIDE SEQUENCE [LARGE SCALE GENOMIC DNA]</scope>
    <source>
        <strain evidence="2 3">CBS 101986</strain>
    </source>
</reference>
<evidence type="ECO:0000256" key="1">
    <source>
        <dbReference type="SAM" id="MobiDB-lite"/>
    </source>
</evidence>
<dbReference type="OrthoDB" id="2860915at2759"/>
<sequence length="240" mass="27102">MDPDDIEFELPGLAYNTDYNEPDARSSPGPHSSPVLNRDYSNASLFLLDDPMEEEGASSDSNFEESAPRAPALTNEQKAEHTLAYMKTMNKFSLHTFFETMFMSTTEKISHAAGIFESNGGILELMEIWWNSSGGARNQEMVDWVIEKAAQICSKEASRLSERAAAGRHAATAASLRVSPEDITVEMVTDFRLKNLTKTYNRIVPQMQKIFRAIIGKDEERDVDLDYRRDPTAVRYLKYV</sequence>
<comment type="caution">
    <text evidence="2">The sequence shown here is derived from an EMBL/GenBank/DDBJ whole genome shotgun (WGS) entry which is preliminary data.</text>
</comment>
<organism evidence="2 3">
    <name type="scientific">Psilocybe cf. subviscida</name>
    <dbReference type="NCBI Taxonomy" id="2480587"/>
    <lineage>
        <taxon>Eukaryota</taxon>
        <taxon>Fungi</taxon>
        <taxon>Dikarya</taxon>
        <taxon>Basidiomycota</taxon>
        <taxon>Agaricomycotina</taxon>
        <taxon>Agaricomycetes</taxon>
        <taxon>Agaricomycetidae</taxon>
        <taxon>Agaricales</taxon>
        <taxon>Agaricineae</taxon>
        <taxon>Strophariaceae</taxon>
        <taxon>Psilocybe</taxon>
    </lineage>
</organism>
<gene>
    <name evidence="2" type="ORF">D9619_008176</name>
</gene>
<keyword evidence="3" id="KW-1185">Reference proteome</keyword>
<feature type="region of interest" description="Disordered" evidence="1">
    <location>
        <begin position="1"/>
        <end position="38"/>
    </location>
</feature>
<dbReference type="AlphaFoldDB" id="A0A8H5ESG3"/>
<dbReference type="EMBL" id="JAACJJ010000057">
    <property type="protein sequence ID" value="KAF5310750.1"/>
    <property type="molecule type" value="Genomic_DNA"/>
</dbReference>
<dbReference type="Proteomes" id="UP000567179">
    <property type="component" value="Unassembled WGS sequence"/>
</dbReference>
<name>A0A8H5ESG3_9AGAR</name>
<accession>A0A8H5ESG3</accession>
<evidence type="ECO:0000313" key="3">
    <source>
        <dbReference type="Proteomes" id="UP000567179"/>
    </source>
</evidence>
<evidence type="ECO:0000313" key="2">
    <source>
        <dbReference type="EMBL" id="KAF5310750.1"/>
    </source>
</evidence>
<protein>
    <submittedName>
        <fullName evidence="2">Uncharacterized protein</fullName>
    </submittedName>
</protein>
<proteinExistence type="predicted"/>